<dbReference type="PANTHER" id="PTHR47572">
    <property type="entry name" value="LIPOPROTEIN-RELATED"/>
    <property type="match status" value="1"/>
</dbReference>
<reference evidence="4" key="1">
    <citation type="submission" date="2016-10" db="EMBL/GenBank/DDBJ databases">
        <authorList>
            <person name="Varghese N."/>
            <person name="Submissions S."/>
        </authorList>
    </citation>
    <scope>NUCLEOTIDE SEQUENCE [LARGE SCALE GENOMIC DNA]</scope>
    <source>
        <strain evidence="4">BL47</strain>
    </source>
</reference>
<dbReference type="GO" id="GO:0016787">
    <property type="term" value="F:hydrolase activity"/>
    <property type="evidence" value="ECO:0007669"/>
    <property type="project" value="UniProtKB-KW"/>
</dbReference>
<sequence>MSDLLRHPGPPDLVSSVDPPHAFDPRLSEVVSQHARLVSLYDEATFSEGPTWWPAKGVLVWSDIEGRRVLGWHPDGCVRVVVDATPFINGNTVDHGGDLIHCEHGTRRLSRTTPEGRYEPVVETYEGRRLNGPDDVVCAPDGAVWFTDPSYALRLPKQGTLAESELGHHSVYRFEPATGGLRRMADLGEPNGLAFAPDGRTLYVSDTSRTHGGDGHTLYAFPVGDDHVLGEPRVFAQVEPGIPDGFRVDSRGWVWTSSGAGIQIFSADGRPLGFIPTPQRASNCCFGPGERRLFITSMQHLYAIDLGSDPLRNNYESNIAF</sequence>
<dbReference type="Proteomes" id="UP000198704">
    <property type="component" value="Unassembled WGS sequence"/>
</dbReference>
<dbReference type="InterPro" id="IPR051262">
    <property type="entry name" value="SMP-30/CGR1_Lactonase"/>
</dbReference>
<dbReference type="SUPFAM" id="SSF63829">
    <property type="entry name" value="Calcium-dependent phosphotriesterase"/>
    <property type="match status" value="1"/>
</dbReference>
<evidence type="ECO:0000313" key="4">
    <source>
        <dbReference type="Proteomes" id="UP000198704"/>
    </source>
</evidence>
<dbReference type="STRING" id="582672.SAMN05216360_101468"/>
<dbReference type="RefSeq" id="WP_091712912.1">
    <property type="nucleotide sequence ID" value="NZ_FNHS01000001.1"/>
</dbReference>
<keyword evidence="4" id="KW-1185">Reference proteome</keyword>
<dbReference type="InterPro" id="IPR011042">
    <property type="entry name" value="6-blade_b-propeller_TolB-like"/>
</dbReference>
<dbReference type="OrthoDB" id="241638at2"/>
<dbReference type="AlphaFoldDB" id="A0A1G9S310"/>
<name>A0A1G9S310_9HYPH</name>
<dbReference type="Gene3D" id="2.120.10.30">
    <property type="entry name" value="TolB, C-terminal domain"/>
    <property type="match status" value="1"/>
</dbReference>
<dbReference type="InterPro" id="IPR013658">
    <property type="entry name" value="SGL"/>
</dbReference>
<evidence type="ECO:0000313" key="3">
    <source>
        <dbReference type="EMBL" id="SDM29670.1"/>
    </source>
</evidence>
<dbReference type="PANTHER" id="PTHR47572:SF4">
    <property type="entry name" value="LACTONASE DRP35"/>
    <property type="match status" value="1"/>
</dbReference>
<keyword evidence="1" id="KW-0378">Hydrolase</keyword>
<protein>
    <submittedName>
        <fullName evidence="3">Gluconolactonase</fullName>
    </submittedName>
</protein>
<organism evidence="3 4">
    <name type="scientific">Methylobacterium phyllostachyos</name>
    <dbReference type="NCBI Taxonomy" id="582672"/>
    <lineage>
        <taxon>Bacteria</taxon>
        <taxon>Pseudomonadati</taxon>
        <taxon>Pseudomonadota</taxon>
        <taxon>Alphaproteobacteria</taxon>
        <taxon>Hyphomicrobiales</taxon>
        <taxon>Methylobacteriaceae</taxon>
        <taxon>Methylobacterium</taxon>
    </lineage>
</organism>
<gene>
    <name evidence="3" type="ORF">SAMN05216360_101468</name>
</gene>
<dbReference type="EMBL" id="FNHS01000001">
    <property type="protein sequence ID" value="SDM29670.1"/>
    <property type="molecule type" value="Genomic_DNA"/>
</dbReference>
<accession>A0A1G9S310</accession>
<evidence type="ECO:0000259" key="2">
    <source>
        <dbReference type="Pfam" id="PF08450"/>
    </source>
</evidence>
<evidence type="ECO:0000256" key="1">
    <source>
        <dbReference type="ARBA" id="ARBA00022801"/>
    </source>
</evidence>
<dbReference type="Pfam" id="PF08450">
    <property type="entry name" value="SGL"/>
    <property type="match status" value="1"/>
</dbReference>
<proteinExistence type="predicted"/>
<feature type="domain" description="SMP-30/Gluconolactonase/LRE-like region" evidence="2">
    <location>
        <begin position="46"/>
        <end position="298"/>
    </location>
</feature>